<reference evidence="2" key="2">
    <citation type="submission" date="2025-05" db="UniProtKB">
        <authorList>
            <consortium name="EnsemblMetazoa"/>
        </authorList>
    </citation>
    <scope>IDENTIFICATION</scope>
</reference>
<proteinExistence type="predicted"/>
<sequence>MGKPKEKIDSPPPLVAIRAPPRRSPRILATNNAALPRPLANTSFAGPSPPISPSWCEGLSLEDMVSAIVDEEEPRDLPHGHPHLTAPPLHPDMDVPALVPLPRAPAAPLIVYIEISDDEIGEVGPTSSQQEAVRATRRRSSSARSREPRPAWRSSLSNSAPTHGGPAADCTLVPASPPAALRTNHAPDATTTPLCDKPKEDAAGPGFPGRPNDFGSRQEPRHCQGCHRGAATRPAAPLHEGAYVVLGRTVINRPIQRVPPPPRTLGGGDSAVSTNAQQPTTTSSLRGFWRTSIAAITHHGQSRRRPPTTTPGQVPSPRNQSRSCGHLRDGAPRTDGFRSNSTT</sequence>
<evidence type="ECO:0000256" key="1">
    <source>
        <dbReference type="SAM" id="MobiDB-lite"/>
    </source>
</evidence>
<dbReference type="EnsemblMetazoa" id="XM_017113984.2">
    <property type="protein sequence ID" value="XP_016969473.2"/>
    <property type="gene ID" value="LOC108037429"/>
</dbReference>
<evidence type="ECO:0000313" key="2">
    <source>
        <dbReference type="EnsemblMetazoa" id="XP_016969473.2"/>
    </source>
</evidence>
<feature type="region of interest" description="Disordered" evidence="1">
    <location>
        <begin position="254"/>
        <end position="343"/>
    </location>
</feature>
<feature type="compositionally biased region" description="Polar residues" evidence="1">
    <location>
        <begin position="271"/>
        <end position="285"/>
    </location>
</feature>
<feature type="region of interest" description="Disordered" evidence="1">
    <location>
        <begin position="1"/>
        <end position="25"/>
    </location>
</feature>
<evidence type="ECO:0000313" key="3">
    <source>
        <dbReference type="Proteomes" id="UP001652680"/>
    </source>
</evidence>
<dbReference type="Proteomes" id="UP001652680">
    <property type="component" value="Unassembled WGS sequence"/>
</dbReference>
<reference evidence="3" key="1">
    <citation type="journal article" date="2021" name="Elife">
        <title>Highly contiguous assemblies of 101 drosophilid genomes.</title>
        <authorList>
            <person name="Kim B.Y."/>
            <person name="Wang J.R."/>
            <person name="Miller D.E."/>
            <person name="Barmina O."/>
            <person name="Delaney E."/>
            <person name="Thompson A."/>
            <person name="Comeault A.A."/>
            <person name="Peede D."/>
            <person name="D'Agostino E.R."/>
            <person name="Pelaez J."/>
            <person name="Aguilar J.M."/>
            <person name="Haji D."/>
            <person name="Matsunaga T."/>
            <person name="Armstrong E.E."/>
            <person name="Zych M."/>
            <person name="Ogawa Y."/>
            <person name="Stamenkovic-Radak M."/>
            <person name="Jelic M."/>
            <person name="Veselinovic M.S."/>
            <person name="Tanaskovic M."/>
            <person name="Eric P."/>
            <person name="Gao J.J."/>
            <person name="Katoh T.K."/>
            <person name="Toda M.J."/>
            <person name="Watabe H."/>
            <person name="Watada M."/>
            <person name="Davis J.S."/>
            <person name="Moyle L.C."/>
            <person name="Manoli G."/>
            <person name="Bertolini E."/>
            <person name="Kostal V."/>
            <person name="Hawley R.S."/>
            <person name="Takahashi A."/>
            <person name="Jones C.D."/>
            <person name="Price D.K."/>
            <person name="Whiteman N."/>
            <person name="Kopp A."/>
            <person name="Matute D.R."/>
            <person name="Petrov D.A."/>
        </authorList>
    </citation>
    <scope>NUCLEOTIDE SEQUENCE [LARGE SCALE GENOMIC DNA]</scope>
</reference>
<dbReference type="RefSeq" id="XP_016969473.2">
    <property type="nucleotide sequence ID" value="XM_017113984.2"/>
</dbReference>
<feature type="compositionally biased region" description="Basic and acidic residues" evidence="1">
    <location>
        <begin position="326"/>
        <end position="336"/>
    </location>
</feature>
<accession>A0ABM5GUE6</accession>
<protein>
    <submittedName>
        <fullName evidence="2">Uncharacterized protein</fullName>
    </submittedName>
</protein>
<organism evidence="2 3">
    <name type="scientific">Drosophila rhopaloa</name>
    <name type="common">Fruit fly</name>
    <dbReference type="NCBI Taxonomy" id="1041015"/>
    <lineage>
        <taxon>Eukaryota</taxon>
        <taxon>Metazoa</taxon>
        <taxon>Ecdysozoa</taxon>
        <taxon>Arthropoda</taxon>
        <taxon>Hexapoda</taxon>
        <taxon>Insecta</taxon>
        <taxon>Pterygota</taxon>
        <taxon>Neoptera</taxon>
        <taxon>Endopterygota</taxon>
        <taxon>Diptera</taxon>
        <taxon>Brachycera</taxon>
        <taxon>Muscomorpha</taxon>
        <taxon>Ephydroidea</taxon>
        <taxon>Drosophilidae</taxon>
        <taxon>Drosophila</taxon>
        <taxon>Sophophora</taxon>
    </lineage>
</organism>
<dbReference type="GeneID" id="108037429"/>
<feature type="region of interest" description="Disordered" evidence="1">
    <location>
        <begin position="121"/>
        <end position="231"/>
    </location>
</feature>
<feature type="compositionally biased region" description="Polar residues" evidence="1">
    <location>
        <begin position="310"/>
        <end position="323"/>
    </location>
</feature>
<keyword evidence="3" id="KW-1185">Reference proteome</keyword>
<name>A0ABM5GUE6_DRORH</name>